<dbReference type="Pfam" id="PF00573">
    <property type="entry name" value="Ribosomal_L4"/>
    <property type="match status" value="1"/>
</dbReference>
<dbReference type="GO" id="GO:0019843">
    <property type="term" value="F:rRNA binding"/>
    <property type="evidence" value="ECO:0007669"/>
    <property type="project" value="UniProtKB-UniRule"/>
</dbReference>
<evidence type="ECO:0000256" key="1">
    <source>
        <dbReference type="ARBA" id="ARBA00010528"/>
    </source>
</evidence>
<comment type="function">
    <text evidence="6">Forms part of the polypeptide exit tunnel.</text>
</comment>
<organism evidence="8 9">
    <name type="scientific">Anaerococcus hydrogenalis DSM 7454</name>
    <dbReference type="NCBI Taxonomy" id="561177"/>
    <lineage>
        <taxon>Bacteria</taxon>
        <taxon>Bacillati</taxon>
        <taxon>Bacillota</taxon>
        <taxon>Tissierellia</taxon>
        <taxon>Tissierellales</taxon>
        <taxon>Peptoniphilaceae</taxon>
        <taxon>Anaerococcus</taxon>
    </lineage>
</organism>
<dbReference type="AlphaFoldDB" id="B6WB41"/>
<dbReference type="RefSeq" id="WP_004815461.1">
    <property type="nucleotide sequence ID" value="NZ_ABXA01000044.1"/>
</dbReference>
<keyword evidence="3 6" id="KW-0689">Ribosomal protein</keyword>
<comment type="function">
    <text evidence="6">One of the primary rRNA binding proteins, this protein initially binds near the 5'-end of the 23S rRNA. It is important during the early stages of 50S assembly. It makes multiple contacts with different domains of the 23S rRNA in the assembled 50S subunit and ribosome.</text>
</comment>
<dbReference type="SUPFAM" id="SSF52166">
    <property type="entry name" value="Ribosomal protein L4"/>
    <property type="match status" value="1"/>
</dbReference>
<evidence type="ECO:0000256" key="2">
    <source>
        <dbReference type="ARBA" id="ARBA00011838"/>
    </source>
</evidence>
<proteinExistence type="inferred from homology"/>
<dbReference type="GO" id="GO:0006412">
    <property type="term" value="P:translation"/>
    <property type="evidence" value="ECO:0007669"/>
    <property type="project" value="UniProtKB-UniRule"/>
</dbReference>
<dbReference type="InterPro" id="IPR023574">
    <property type="entry name" value="Ribosomal_uL4_dom_sf"/>
</dbReference>
<dbReference type="HAMAP" id="MF_01328_B">
    <property type="entry name" value="Ribosomal_uL4_B"/>
    <property type="match status" value="1"/>
</dbReference>
<evidence type="ECO:0000313" key="9">
    <source>
        <dbReference type="Proteomes" id="UP000005451"/>
    </source>
</evidence>
<comment type="caution">
    <text evidence="8">The sequence shown here is derived from an EMBL/GenBank/DDBJ whole genome shotgun (WGS) entry which is preliminary data.</text>
</comment>
<reference evidence="8 9" key="2">
    <citation type="submission" date="2008-10" db="EMBL/GenBank/DDBJ databases">
        <title>Draft genome sequence of Anaerococcus hydrogenalis (DSM 7454).</title>
        <authorList>
            <person name="Sudarsanam P."/>
            <person name="Ley R."/>
            <person name="Guruge J."/>
            <person name="Turnbaugh P.J."/>
            <person name="Mahowald M."/>
            <person name="Liep D."/>
            <person name="Gordon J."/>
        </authorList>
    </citation>
    <scope>NUCLEOTIDE SEQUENCE [LARGE SCALE GENOMIC DNA]</scope>
    <source>
        <strain evidence="8 9">DSM 7454</strain>
    </source>
</reference>
<evidence type="ECO:0000313" key="8">
    <source>
        <dbReference type="EMBL" id="EEB35310.1"/>
    </source>
</evidence>
<feature type="region of interest" description="Disordered" evidence="7">
    <location>
        <begin position="44"/>
        <end position="78"/>
    </location>
</feature>
<protein>
    <recommendedName>
        <fullName evidence="5 6">Large ribosomal subunit protein uL4</fullName>
    </recommendedName>
</protein>
<dbReference type="eggNOG" id="COG0088">
    <property type="taxonomic scope" value="Bacteria"/>
</dbReference>
<reference evidence="8 9" key="1">
    <citation type="submission" date="2008-09" db="EMBL/GenBank/DDBJ databases">
        <authorList>
            <person name="Fulton L."/>
            <person name="Clifton S."/>
            <person name="Fulton B."/>
            <person name="Xu J."/>
            <person name="Minx P."/>
            <person name="Pepin K.H."/>
            <person name="Johnson M."/>
            <person name="Thiruvilangam P."/>
            <person name="Bhonagiri V."/>
            <person name="Nash W.E."/>
            <person name="Mardis E.R."/>
            <person name="Wilson R.K."/>
        </authorList>
    </citation>
    <scope>NUCLEOTIDE SEQUENCE [LARGE SCALE GENOMIC DNA]</scope>
    <source>
        <strain evidence="8 9">DSM 7454</strain>
    </source>
</reference>
<evidence type="ECO:0000256" key="3">
    <source>
        <dbReference type="ARBA" id="ARBA00022980"/>
    </source>
</evidence>
<dbReference type="PANTHER" id="PTHR10746">
    <property type="entry name" value="50S RIBOSOMAL PROTEIN L4"/>
    <property type="match status" value="1"/>
</dbReference>
<dbReference type="InterPro" id="IPR002136">
    <property type="entry name" value="Ribosomal_uL4"/>
</dbReference>
<dbReference type="EMBL" id="ABXA01000044">
    <property type="protein sequence ID" value="EEB35310.1"/>
    <property type="molecule type" value="Genomic_DNA"/>
</dbReference>
<sequence length="207" mass="23317">MPKVEVLNIKGENVGEIELNETLFAADIAETAVYDTVKNQLANKRQGTQSAKTRSEVRGGGRKPFRQKGTGRARQGSIRAPHYTGGGIVFAPKPRDYSYKIPKKMKRKALYSVLTSKVNDNELVVLDELKLDSYKTKEANEILTNIKADKKAYVVIAENDDKVYRSFRNIEGCDVEKANLINVYDLLRHNKLVITKEAIAKLEEVFI</sequence>
<evidence type="ECO:0000256" key="7">
    <source>
        <dbReference type="SAM" id="MobiDB-lite"/>
    </source>
</evidence>
<dbReference type="NCBIfam" id="TIGR03953">
    <property type="entry name" value="rplD_bact"/>
    <property type="match status" value="1"/>
</dbReference>
<keyword evidence="6" id="KW-0699">rRNA-binding</keyword>
<evidence type="ECO:0000256" key="4">
    <source>
        <dbReference type="ARBA" id="ARBA00023274"/>
    </source>
</evidence>
<keyword evidence="4 6" id="KW-0687">Ribonucleoprotein</keyword>
<feature type="compositionally biased region" description="Basic residues" evidence="7">
    <location>
        <begin position="60"/>
        <end position="71"/>
    </location>
</feature>
<gene>
    <name evidence="6 8" type="primary">rplD</name>
    <name evidence="8" type="ORF">ANHYDRO_01822</name>
</gene>
<dbReference type="Proteomes" id="UP000005451">
    <property type="component" value="Unassembled WGS sequence"/>
</dbReference>
<dbReference type="InterPro" id="IPR013005">
    <property type="entry name" value="Ribosomal_uL4-like"/>
</dbReference>
<evidence type="ECO:0000256" key="6">
    <source>
        <dbReference type="HAMAP-Rule" id="MF_01328"/>
    </source>
</evidence>
<name>B6WB41_9FIRM</name>
<dbReference type="PANTHER" id="PTHR10746:SF6">
    <property type="entry name" value="LARGE RIBOSOMAL SUBUNIT PROTEIN UL4M"/>
    <property type="match status" value="1"/>
</dbReference>
<dbReference type="GO" id="GO:0003735">
    <property type="term" value="F:structural constituent of ribosome"/>
    <property type="evidence" value="ECO:0007669"/>
    <property type="project" value="InterPro"/>
</dbReference>
<comment type="subunit">
    <text evidence="2 6">Part of the 50S ribosomal subunit.</text>
</comment>
<dbReference type="Gene3D" id="3.40.1370.10">
    <property type="match status" value="1"/>
</dbReference>
<evidence type="ECO:0000256" key="5">
    <source>
        <dbReference type="ARBA" id="ARBA00035244"/>
    </source>
</evidence>
<dbReference type="GO" id="GO:0005840">
    <property type="term" value="C:ribosome"/>
    <property type="evidence" value="ECO:0007669"/>
    <property type="project" value="UniProtKB-KW"/>
</dbReference>
<accession>B6WB41</accession>
<dbReference type="STRING" id="561177.ANHYDRO_01822"/>
<dbReference type="GO" id="GO:1990904">
    <property type="term" value="C:ribonucleoprotein complex"/>
    <property type="evidence" value="ECO:0007669"/>
    <property type="project" value="UniProtKB-KW"/>
</dbReference>
<keyword evidence="6" id="KW-0694">RNA-binding</keyword>
<comment type="similarity">
    <text evidence="1 6">Belongs to the universal ribosomal protein uL4 family.</text>
</comment>